<proteinExistence type="predicted"/>
<dbReference type="Proteomes" id="UP000077628">
    <property type="component" value="Unassembled WGS sequence"/>
</dbReference>
<dbReference type="InterPro" id="IPR036458">
    <property type="entry name" value="Na:dicarbo_symporter_sf"/>
</dbReference>
<accession>A0A177N634</accession>
<dbReference type="SUPFAM" id="SSF118215">
    <property type="entry name" value="Proton glutamate symport protein"/>
    <property type="match status" value="1"/>
</dbReference>
<evidence type="ECO:0000313" key="9">
    <source>
        <dbReference type="Proteomes" id="UP000077628"/>
    </source>
</evidence>
<dbReference type="STRING" id="702114.A1355_14340"/>
<dbReference type="GO" id="GO:0005886">
    <property type="term" value="C:plasma membrane"/>
    <property type="evidence" value="ECO:0007669"/>
    <property type="project" value="UniProtKB-SubCell"/>
</dbReference>
<evidence type="ECO:0000256" key="1">
    <source>
        <dbReference type="ARBA" id="ARBA00004651"/>
    </source>
</evidence>
<comment type="caution">
    <text evidence="8">The sequence shown here is derived from an EMBL/GenBank/DDBJ whole genome shotgun (WGS) entry which is preliminary data.</text>
</comment>
<keyword evidence="5 7" id="KW-1133">Transmembrane helix</keyword>
<evidence type="ECO:0000313" key="8">
    <source>
        <dbReference type="EMBL" id="OAI12590.1"/>
    </source>
</evidence>
<evidence type="ECO:0000256" key="4">
    <source>
        <dbReference type="ARBA" id="ARBA00022692"/>
    </source>
</evidence>
<keyword evidence="4 7" id="KW-0812">Transmembrane</keyword>
<dbReference type="RefSeq" id="WP_064031424.1">
    <property type="nucleotide sequence ID" value="NZ_LUUK01000219.1"/>
</dbReference>
<feature type="transmembrane region" description="Helical" evidence="7">
    <location>
        <begin position="20"/>
        <end position="40"/>
    </location>
</feature>
<dbReference type="InterPro" id="IPR001991">
    <property type="entry name" value="Na-dicarboxylate_symporter"/>
</dbReference>
<sequence length="437" mass="46696">MCLFKRFFLKIASFKPQKTWLLSPWVIFGGVFSGVAIGIFDKSLAGQLLPIGTLYLRLLQMLVLPILISAVISGLGNLFVSGIKKSQLSRLGSFLFLGLVIASSVGVAFGVLGHPGDGLQHDAQVTLGKTINRSELSVTAPPEVQKPTVFSYAQAIIPENIFSSLDRGDTLAILFFSILIGISMGMIDTEANKTALAVVNAFYHVFLSIIGWMMHLLPFGLLCLFAGQIAQVGIDIVWATVKLIQYLYIACVVTIIVYSVIIWWKLKHRLSYWQTVSGLRQPMIVALGTASSFATIPSALAALKDNLQVDENVSDLIVPLGATINPPASVLQFAISSIFIAQIYGAELGFEQLLIIFMGSILAGVASSSAPSMVALSMIAMILDPLGLPSSVAIILLIAIDPVVDPIVTALNVQANCALAVSLSETDSDVTCTPARV</sequence>
<evidence type="ECO:0000256" key="2">
    <source>
        <dbReference type="ARBA" id="ARBA00022448"/>
    </source>
</evidence>
<dbReference type="EMBL" id="LUUK01000219">
    <property type="protein sequence ID" value="OAI12590.1"/>
    <property type="molecule type" value="Genomic_DNA"/>
</dbReference>
<evidence type="ECO:0008006" key="10">
    <source>
        <dbReference type="Google" id="ProtNLM"/>
    </source>
</evidence>
<dbReference type="PRINTS" id="PR00173">
    <property type="entry name" value="EDTRNSPORT"/>
</dbReference>
<feature type="transmembrane region" description="Helical" evidence="7">
    <location>
        <begin position="324"/>
        <end position="344"/>
    </location>
</feature>
<name>A0A177N634_9GAMM</name>
<keyword evidence="9" id="KW-1185">Reference proteome</keyword>
<dbReference type="AlphaFoldDB" id="A0A177N634"/>
<dbReference type="PANTHER" id="PTHR42865:SF7">
    <property type="entry name" value="PROTON_GLUTAMATE-ASPARTATE SYMPORTER"/>
    <property type="match status" value="1"/>
</dbReference>
<feature type="transmembrane region" description="Helical" evidence="7">
    <location>
        <begin position="284"/>
        <end position="303"/>
    </location>
</feature>
<keyword evidence="6 7" id="KW-0472">Membrane</keyword>
<protein>
    <recommendedName>
        <fullName evidence="10">Sodium:dicarboxylate symporter</fullName>
    </recommendedName>
</protein>
<feature type="transmembrane region" description="Helical" evidence="7">
    <location>
        <begin position="60"/>
        <end position="80"/>
    </location>
</feature>
<comment type="subcellular location">
    <subcellularLocation>
        <location evidence="1">Cell membrane</location>
        <topology evidence="1">Multi-pass membrane protein</topology>
    </subcellularLocation>
</comment>
<dbReference type="GO" id="GO:0015293">
    <property type="term" value="F:symporter activity"/>
    <property type="evidence" value="ECO:0007669"/>
    <property type="project" value="UniProtKB-KW"/>
</dbReference>
<organism evidence="8 9">
    <name type="scientific">Methylomonas koyamae</name>
    <dbReference type="NCBI Taxonomy" id="702114"/>
    <lineage>
        <taxon>Bacteria</taxon>
        <taxon>Pseudomonadati</taxon>
        <taxon>Pseudomonadota</taxon>
        <taxon>Gammaproteobacteria</taxon>
        <taxon>Methylococcales</taxon>
        <taxon>Methylococcaceae</taxon>
        <taxon>Methylomonas</taxon>
    </lineage>
</organism>
<dbReference type="OrthoDB" id="9766690at2"/>
<evidence type="ECO:0000256" key="7">
    <source>
        <dbReference type="SAM" id="Phobius"/>
    </source>
</evidence>
<keyword evidence="2" id="KW-0813">Transport</keyword>
<feature type="transmembrane region" description="Helical" evidence="7">
    <location>
        <begin position="246"/>
        <end position="264"/>
    </location>
</feature>
<evidence type="ECO:0000256" key="6">
    <source>
        <dbReference type="ARBA" id="ARBA00023136"/>
    </source>
</evidence>
<dbReference type="Gene3D" id="1.10.3860.10">
    <property type="entry name" value="Sodium:dicarboxylate symporter"/>
    <property type="match status" value="1"/>
</dbReference>
<evidence type="ECO:0000256" key="3">
    <source>
        <dbReference type="ARBA" id="ARBA00022475"/>
    </source>
</evidence>
<feature type="transmembrane region" description="Helical" evidence="7">
    <location>
        <begin position="92"/>
        <end position="112"/>
    </location>
</feature>
<gene>
    <name evidence="8" type="ORF">A1355_14340</name>
</gene>
<evidence type="ECO:0000256" key="5">
    <source>
        <dbReference type="ARBA" id="ARBA00022989"/>
    </source>
</evidence>
<reference evidence="9" key="1">
    <citation type="submission" date="2016-03" db="EMBL/GenBank/DDBJ databases">
        <authorList>
            <person name="Heylen K."/>
            <person name="De Vos P."/>
            <person name="Vekeman B."/>
        </authorList>
    </citation>
    <scope>NUCLEOTIDE SEQUENCE [LARGE SCALE GENOMIC DNA]</scope>
    <source>
        <strain evidence="9">R-45383</strain>
    </source>
</reference>
<keyword evidence="3" id="KW-1003">Cell membrane</keyword>
<feature type="transmembrane region" description="Helical" evidence="7">
    <location>
        <begin position="170"/>
        <end position="187"/>
    </location>
</feature>
<dbReference type="Pfam" id="PF00375">
    <property type="entry name" value="SDF"/>
    <property type="match status" value="1"/>
</dbReference>
<dbReference type="PANTHER" id="PTHR42865">
    <property type="entry name" value="PROTON/GLUTAMATE-ASPARTATE SYMPORTER"/>
    <property type="match status" value="1"/>
</dbReference>
<feature type="transmembrane region" description="Helical" evidence="7">
    <location>
        <begin position="350"/>
        <end position="367"/>
    </location>
</feature>